<feature type="transmembrane region" description="Helical" evidence="7">
    <location>
        <begin position="192"/>
        <end position="213"/>
    </location>
</feature>
<sequence length="425" mass="46573">MGVTSNLHTQPLLTSPIVHHSSIKRTGTIWTAVAHIITGVIGSGVLALSWSLAQLGWIAGPFSMILFAAITLTSTILIADCYRYPDPEHGPIRNPSYTDAVRLFLGEKSAWICGVLMHISYYGTGIAYIITSAKCLGIPDFHSIGWLSVVSAIMSFSYSSIGLGLGVAKVIGSGVIEGSMSGISTSTKTQKVLLISQALGDIAFAYPYSVIALNIQDTLKSPPPESKTMNHASIVSICITTFFYLSCGGFGYAAFGDQTPGNILTGFGFYEPYWLIDFANACVVLHLVGGYQIYTQPVFATVDKWSAEKFQDSSIINKRYILKLPFLPAWNLNPQRLCFRTAYVASTTTIAMIFPYFNQMLGVSGAITFWPLAIYFPVEMWFRQKNIEVWTGKWIVLRVFTIVCFVIAMFALIGSIEGLVAARFR</sequence>
<evidence type="ECO:0000256" key="2">
    <source>
        <dbReference type="ARBA" id="ARBA00022448"/>
    </source>
</evidence>
<evidence type="ECO:0000313" key="9">
    <source>
        <dbReference type="EMBL" id="KAL3614738.1"/>
    </source>
</evidence>
<feature type="transmembrane region" description="Helical" evidence="7">
    <location>
        <begin position="143"/>
        <end position="171"/>
    </location>
</feature>
<dbReference type="Pfam" id="PF01490">
    <property type="entry name" value="Aa_trans"/>
    <property type="match status" value="2"/>
</dbReference>
<keyword evidence="6 7" id="KW-0472">Membrane</keyword>
<keyword evidence="10" id="KW-1185">Reference proteome</keyword>
<name>A0ABD3BBI3_9LAMI</name>
<feature type="transmembrane region" description="Helical" evidence="7">
    <location>
        <begin position="29"/>
        <end position="52"/>
    </location>
</feature>
<dbReference type="GO" id="GO:0006865">
    <property type="term" value="P:amino acid transport"/>
    <property type="evidence" value="ECO:0007669"/>
    <property type="project" value="UniProtKB-KW"/>
</dbReference>
<dbReference type="EMBL" id="JAVIJP010000103">
    <property type="protein sequence ID" value="KAL3614738.1"/>
    <property type="molecule type" value="Genomic_DNA"/>
</dbReference>
<proteinExistence type="predicted"/>
<evidence type="ECO:0000256" key="3">
    <source>
        <dbReference type="ARBA" id="ARBA00022692"/>
    </source>
</evidence>
<protein>
    <recommendedName>
        <fullName evidence="8">Amino acid transporter transmembrane domain-containing protein</fullName>
    </recommendedName>
</protein>
<keyword evidence="2" id="KW-0813">Transport</keyword>
<organism evidence="9 10">
    <name type="scientific">Castilleja foliolosa</name>
    <dbReference type="NCBI Taxonomy" id="1961234"/>
    <lineage>
        <taxon>Eukaryota</taxon>
        <taxon>Viridiplantae</taxon>
        <taxon>Streptophyta</taxon>
        <taxon>Embryophyta</taxon>
        <taxon>Tracheophyta</taxon>
        <taxon>Spermatophyta</taxon>
        <taxon>Magnoliopsida</taxon>
        <taxon>eudicotyledons</taxon>
        <taxon>Gunneridae</taxon>
        <taxon>Pentapetalae</taxon>
        <taxon>asterids</taxon>
        <taxon>lamiids</taxon>
        <taxon>Lamiales</taxon>
        <taxon>Orobanchaceae</taxon>
        <taxon>Pedicularideae</taxon>
        <taxon>Castillejinae</taxon>
        <taxon>Castilleja</taxon>
    </lineage>
</organism>
<dbReference type="InterPro" id="IPR013057">
    <property type="entry name" value="AA_transpt_TM"/>
</dbReference>
<keyword evidence="4" id="KW-0029">Amino-acid transport</keyword>
<comment type="subcellular location">
    <subcellularLocation>
        <location evidence="1">Membrane</location>
    </subcellularLocation>
</comment>
<dbReference type="AlphaFoldDB" id="A0ABD3BBI3"/>
<gene>
    <name evidence="9" type="ORF">CASFOL_041495</name>
</gene>
<feature type="transmembrane region" description="Helical" evidence="7">
    <location>
        <begin position="233"/>
        <end position="255"/>
    </location>
</feature>
<evidence type="ECO:0000313" key="10">
    <source>
        <dbReference type="Proteomes" id="UP001632038"/>
    </source>
</evidence>
<evidence type="ECO:0000259" key="8">
    <source>
        <dbReference type="Pfam" id="PF01490"/>
    </source>
</evidence>
<accession>A0ABD3BBI3</accession>
<evidence type="ECO:0000256" key="4">
    <source>
        <dbReference type="ARBA" id="ARBA00022970"/>
    </source>
</evidence>
<feature type="transmembrane region" description="Helical" evidence="7">
    <location>
        <begin position="58"/>
        <end position="79"/>
    </location>
</feature>
<reference evidence="10" key="1">
    <citation type="journal article" date="2024" name="IScience">
        <title>Strigolactones Initiate the Formation of Haustorium-like Structures in Castilleja.</title>
        <authorList>
            <person name="Buerger M."/>
            <person name="Peterson D."/>
            <person name="Chory J."/>
        </authorList>
    </citation>
    <scope>NUCLEOTIDE SEQUENCE [LARGE SCALE GENOMIC DNA]</scope>
</reference>
<feature type="domain" description="Amino acid transporter transmembrane" evidence="8">
    <location>
        <begin position="138"/>
        <end position="419"/>
    </location>
</feature>
<dbReference type="PANTHER" id="PTHR48017">
    <property type="entry name" value="OS05G0424000 PROTEIN-RELATED"/>
    <property type="match status" value="1"/>
</dbReference>
<evidence type="ECO:0000256" key="6">
    <source>
        <dbReference type="ARBA" id="ARBA00023136"/>
    </source>
</evidence>
<comment type="caution">
    <text evidence="9">The sequence shown here is derived from an EMBL/GenBank/DDBJ whole genome shotgun (WGS) entry which is preliminary data.</text>
</comment>
<dbReference type="GO" id="GO:0016020">
    <property type="term" value="C:membrane"/>
    <property type="evidence" value="ECO:0007669"/>
    <property type="project" value="UniProtKB-SubCell"/>
</dbReference>
<evidence type="ECO:0000256" key="5">
    <source>
        <dbReference type="ARBA" id="ARBA00022989"/>
    </source>
</evidence>
<evidence type="ECO:0000256" key="1">
    <source>
        <dbReference type="ARBA" id="ARBA00004370"/>
    </source>
</evidence>
<feature type="transmembrane region" description="Helical" evidence="7">
    <location>
        <begin position="110"/>
        <end position="131"/>
    </location>
</feature>
<keyword evidence="3 7" id="KW-0812">Transmembrane</keyword>
<keyword evidence="5 7" id="KW-1133">Transmembrane helix</keyword>
<evidence type="ECO:0000256" key="7">
    <source>
        <dbReference type="SAM" id="Phobius"/>
    </source>
</evidence>
<feature type="transmembrane region" description="Helical" evidence="7">
    <location>
        <begin position="394"/>
        <end position="416"/>
    </location>
</feature>
<dbReference type="Proteomes" id="UP001632038">
    <property type="component" value="Unassembled WGS sequence"/>
</dbReference>
<feature type="domain" description="Amino acid transporter transmembrane" evidence="8">
    <location>
        <begin position="25"/>
        <end position="136"/>
    </location>
</feature>
<feature type="transmembrane region" description="Helical" evidence="7">
    <location>
        <begin position="363"/>
        <end position="382"/>
    </location>
</feature>